<dbReference type="GO" id="GO:0051287">
    <property type="term" value="F:NAD binding"/>
    <property type="evidence" value="ECO:0007669"/>
    <property type="project" value="InterPro"/>
</dbReference>
<dbReference type="Pfam" id="PF01118">
    <property type="entry name" value="Semialdhyde_dh"/>
    <property type="match status" value="1"/>
</dbReference>
<dbReference type="SUPFAM" id="SSF51735">
    <property type="entry name" value="NAD(P)-binding Rossmann-fold domains"/>
    <property type="match status" value="1"/>
</dbReference>
<reference evidence="5" key="1">
    <citation type="submission" date="2017-04" db="EMBL/GenBank/DDBJ databases">
        <authorList>
            <person name="Varghese N."/>
            <person name="Submissions S."/>
        </authorList>
    </citation>
    <scope>NUCLEOTIDE SEQUENCE [LARGE SCALE GENOMIC DNA]</scope>
    <source>
        <strain evidence="5">DSM 22618</strain>
    </source>
</reference>
<dbReference type="GO" id="GO:0016620">
    <property type="term" value="F:oxidoreductase activity, acting on the aldehyde or oxo group of donors, NAD or NADP as acceptor"/>
    <property type="evidence" value="ECO:0007669"/>
    <property type="project" value="InterPro"/>
</dbReference>
<dbReference type="RefSeq" id="WP_085275935.1">
    <property type="nucleotide sequence ID" value="NZ_FXAG01000007.1"/>
</dbReference>
<evidence type="ECO:0000313" key="4">
    <source>
        <dbReference type="EMBL" id="SMF16128.1"/>
    </source>
</evidence>
<sequence length="337" mass="35999">MSHPIQVAVVGATGLVGQAVLDLLASRDFPASRVFAVDTQDHDGETVTFGNLELNVHPVDEFGFEVTPLAIFVAGGEISRQYVPLAREAGATVIDFTSAYRQDDEVPLLVPALNGSLVADLPENALIAVPNCTVTPLAIALKALAEHGLKRVTVSTYQSVSGSGQAALEELANQTTALFTQREAECEVYAKRIAYNLLPKIGDADESGATEEESSIVNELHRLFGSDEFAVEATCVRVPVFFGHAWSVTVETDTEVEASRARNLFASLGLHVVDQPQQADGYATPMEVAGNDRVWVSRVRRTGKTLSFWLTADNVKAAAAMSCVTVAEALQNAGHFG</sequence>
<dbReference type="AlphaFoldDB" id="A0A1Y6BQQ5"/>
<dbReference type="PANTHER" id="PTHR46278:SF2">
    <property type="entry name" value="ASPARTATE-SEMIALDEHYDE DEHYDROGENASE"/>
    <property type="match status" value="1"/>
</dbReference>
<dbReference type="NCBIfam" id="NF011456">
    <property type="entry name" value="PRK14874.1"/>
    <property type="match status" value="1"/>
</dbReference>
<evidence type="ECO:0000256" key="1">
    <source>
        <dbReference type="ARBA" id="ARBA00010584"/>
    </source>
</evidence>
<dbReference type="GO" id="GO:0008652">
    <property type="term" value="P:amino acid biosynthetic process"/>
    <property type="evidence" value="ECO:0007669"/>
    <property type="project" value="InterPro"/>
</dbReference>
<feature type="active site" description="Proton acceptor" evidence="2">
    <location>
        <position position="244"/>
    </location>
</feature>
<evidence type="ECO:0000256" key="2">
    <source>
        <dbReference type="PIRSR" id="PIRSR000148-1"/>
    </source>
</evidence>
<protein>
    <submittedName>
        <fullName evidence="4">Aspartate semialdehyde dehydrogenase</fullName>
    </submittedName>
</protein>
<name>A0A1Y6BQQ5_9NEIS</name>
<dbReference type="InterPro" id="IPR036291">
    <property type="entry name" value="NAD(P)-bd_dom_sf"/>
</dbReference>
<evidence type="ECO:0000259" key="3">
    <source>
        <dbReference type="SMART" id="SM00859"/>
    </source>
</evidence>
<accession>A0A1Y6BQQ5</accession>
<dbReference type="PANTHER" id="PTHR46278">
    <property type="entry name" value="DEHYDROGENASE, PUTATIVE-RELATED"/>
    <property type="match status" value="1"/>
</dbReference>
<dbReference type="EMBL" id="FXAG01000007">
    <property type="protein sequence ID" value="SMF16128.1"/>
    <property type="molecule type" value="Genomic_DNA"/>
</dbReference>
<keyword evidence="5" id="KW-1185">Reference proteome</keyword>
<dbReference type="STRING" id="1123014.SAMN02745746_01635"/>
<proteinExistence type="inferred from homology"/>
<dbReference type="InterPro" id="IPR000534">
    <property type="entry name" value="Semialdehyde_DH_NAD-bd"/>
</dbReference>
<dbReference type="SMART" id="SM00859">
    <property type="entry name" value="Semialdhyde_dh"/>
    <property type="match status" value="1"/>
</dbReference>
<dbReference type="InterPro" id="IPR012280">
    <property type="entry name" value="Semialdhyde_DH_dimer_dom"/>
</dbReference>
<organism evidence="4 5">
    <name type="scientific">Pseudogulbenkiania subflava DSM 22618</name>
    <dbReference type="NCBI Taxonomy" id="1123014"/>
    <lineage>
        <taxon>Bacteria</taxon>
        <taxon>Pseudomonadati</taxon>
        <taxon>Pseudomonadota</taxon>
        <taxon>Betaproteobacteria</taxon>
        <taxon>Neisseriales</taxon>
        <taxon>Chromobacteriaceae</taxon>
        <taxon>Pseudogulbenkiania</taxon>
    </lineage>
</organism>
<dbReference type="Gene3D" id="3.40.50.720">
    <property type="entry name" value="NAD(P)-binding Rossmann-like Domain"/>
    <property type="match status" value="1"/>
</dbReference>
<evidence type="ECO:0000313" key="5">
    <source>
        <dbReference type="Proteomes" id="UP000192920"/>
    </source>
</evidence>
<gene>
    <name evidence="4" type="ORF">SAMN02745746_01635</name>
</gene>
<feature type="domain" description="Semialdehyde dehydrogenase NAD-binding" evidence="3">
    <location>
        <begin position="6"/>
        <end position="121"/>
    </location>
</feature>
<feature type="active site" description="Acyl-thioester intermediate" evidence="2">
    <location>
        <position position="132"/>
    </location>
</feature>
<dbReference type="Pfam" id="PF02774">
    <property type="entry name" value="Semialdhyde_dhC"/>
    <property type="match status" value="1"/>
</dbReference>
<dbReference type="PIRSF" id="PIRSF000148">
    <property type="entry name" value="ASA_dh"/>
    <property type="match status" value="1"/>
</dbReference>
<dbReference type="CDD" id="cd18131">
    <property type="entry name" value="ASADH_C_bac_euk_like"/>
    <property type="match status" value="1"/>
</dbReference>
<dbReference type="SUPFAM" id="SSF55347">
    <property type="entry name" value="Glyceraldehyde-3-phosphate dehydrogenase-like, C-terminal domain"/>
    <property type="match status" value="1"/>
</dbReference>
<dbReference type="Proteomes" id="UP000192920">
    <property type="component" value="Unassembled WGS sequence"/>
</dbReference>
<dbReference type="CDD" id="cd17894">
    <property type="entry name" value="ASADH_USG1_N"/>
    <property type="match status" value="1"/>
</dbReference>
<dbReference type="Gene3D" id="3.30.360.10">
    <property type="entry name" value="Dihydrodipicolinate Reductase, domain 2"/>
    <property type="match status" value="1"/>
</dbReference>
<dbReference type="GO" id="GO:0046983">
    <property type="term" value="F:protein dimerization activity"/>
    <property type="evidence" value="ECO:0007669"/>
    <property type="project" value="InterPro"/>
</dbReference>
<comment type="similarity">
    <text evidence="1">Belongs to the aspartate-semialdehyde dehydrogenase family.</text>
</comment>